<evidence type="ECO:0000313" key="1">
    <source>
        <dbReference type="EMBL" id="OGN28062.1"/>
    </source>
</evidence>
<reference evidence="1 2" key="1">
    <citation type="journal article" date="2016" name="Nat. Commun.">
        <title>Thousands of microbial genomes shed light on interconnected biogeochemical processes in an aquifer system.</title>
        <authorList>
            <person name="Anantharaman K."/>
            <person name="Brown C.T."/>
            <person name="Hug L.A."/>
            <person name="Sharon I."/>
            <person name="Castelle C.J."/>
            <person name="Probst A.J."/>
            <person name="Thomas B.C."/>
            <person name="Singh A."/>
            <person name="Wilkins M.J."/>
            <person name="Karaoz U."/>
            <person name="Brodie E.L."/>
            <person name="Williams K.H."/>
            <person name="Hubbard S.S."/>
            <person name="Banfield J.F."/>
        </authorList>
    </citation>
    <scope>NUCLEOTIDE SEQUENCE [LARGE SCALE GENOMIC DNA]</scope>
</reference>
<protein>
    <submittedName>
        <fullName evidence="1">Uncharacterized protein</fullName>
    </submittedName>
</protein>
<evidence type="ECO:0000313" key="2">
    <source>
        <dbReference type="Proteomes" id="UP000179047"/>
    </source>
</evidence>
<proteinExistence type="predicted"/>
<dbReference type="EMBL" id="MGKP01000024">
    <property type="protein sequence ID" value="OGN28062.1"/>
    <property type="molecule type" value="Genomic_DNA"/>
</dbReference>
<dbReference type="AlphaFoldDB" id="A0A1F8GRL3"/>
<accession>A0A1F8GRL3</accession>
<name>A0A1F8GRL3_9BACT</name>
<organism evidence="1 2">
    <name type="scientific">Candidatus Yanofskybacteria bacterium RIFCSPLOWO2_01_FULL_49_25</name>
    <dbReference type="NCBI Taxonomy" id="1802701"/>
    <lineage>
        <taxon>Bacteria</taxon>
        <taxon>Candidatus Yanofskyibacteriota</taxon>
    </lineage>
</organism>
<sequence length="161" mass="18296">MKLFREIEDLMAKTPDDFKLGGDPVKDGERVLGLIPDDTRCLAFVLDQWREEYNKSNNDHRRQHGEGCGIGCRQHIRAMMPRLHKYDMLEQLFWVCLQEQLGAELERNEALGYRTNDQGESVAVACVQESRQPAFFSITISQVPSELAALMALLSGGRPVM</sequence>
<dbReference type="Proteomes" id="UP000179047">
    <property type="component" value="Unassembled WGS sequence"/>
</dbReference>
<comment type="caution">
    <text evidence="1">The sequence shown here is derived from an EMBL/GenBank/DDBJ whole genome shotgun (WGS) entry which is preliminary data.</text>
</comment>
<gene>
    <name evidence="1" type="ORF">A3A33_03950</name>
</gene>